<dbReference type="PANTHER" id="PTHR12308:SF83">
    <property type="entry name" value="ANOCTAMIN"/>
    <property type="match status" value="1"/>
</dbReference>
<dbReference type="PANTHER" id="PTHR12308">
    <property type="entry name" value="ANOCTAMIN"/>
    <property type="match status" value="1"/>
</dbReference>
<dbReference type="InterPro" id="IPR007632">
    <property type="entry name" value="Anoctamin"/>
</dbReference>
<feature type="transmembrane region" description="Helical" evidence="8">
    <location>
        <begin position="392"/>
        <end position="418"/>
    </location>
</feature>
<comment type="subcellular location">
    <subcellularLocation>
        <location evidence="1">Cell membrane</location>
        <topology evidence="1">Multi-pass membrane protein</topology>
    </subcellularLocation>
    <subcellularLocation>
        <location evidence="8">Membrane</location>
        <topology evidence="8">Multi-pass membrane protein</topology>
    </subcellularLocation>
</comment>
<keyword evidence="5 8" id="KW-1133">Transmembrane helix</keyword>
<dbReference type="InterPro" id="IPR049452">
    <property type="entry name" value="Anoctamin_TM"/>
</dbReference>
<dbReference type="Proteomes" id="UP000230066">
    <property type="component" value="Unassembled WGS sequence"/>
</dbReference>
<feature type="domain" description="Anoctamin transmembrane" evidence="10">
    <location>
        <begin position="384"/>
        <end position="961"/>
    </location>
</feature>
<reference evidence="12" key="1">
    <citation type="submission" date="2019-03" db="EMBL/GenBank/DDBJ databases">
        <title>Improved annotation for the trematode Fasciola hepatica.</title>
        <authorList>
            <person name="Choi Y.-J."/>
            <person name="Martin J."/>
            <person name="Mitreva M."/>
        </authorList>
    </citation>
    <scope>NUCLEOTIDE SEQUENCE [LARGE SCALE GENOMIC DNA]</scope>
</reference>
<dbReference type="GO" id="GO:0005886">
    <property type="term" value="C:plasma membrane"/>
    <property type="evidence" value="ECO:0007669"/>
    <property type="project" value="UniProtKB-SubCell"/>
</dbReference>
<feature type="transmembrane region" description="Helical" evidence="8">
    <location>
        <begin position="596"/>
        <end position="619"/>
    </location>
</feature>
<feature type="transmembrane region" description="Helical" evidence="8">
    <location>
        <begin position="923"/>
        <end position="948"/>
    </location>
</feature>
<feature type="domain" description="Anoctamin dimerisation" evidence="11">
    <location>
        <begin position="148"/>
        <end position="264"/>
    </location>
</feature>
<name>A0A4E0S3V9_FASHE</name>
<comment type="caution">
    <text evidence="8">Lacks conserved residue(s) required for the propagation of feature annotation.</text>
</comment>
<dbReference type="GO" id="GO:0046983">
    <property type="term" value="F:protein dimerization activity"/>
    <property type="evidence" value="ECO:0007669"/>
    <property type="project" value="InterPro"/>
</dbReference>
<dbReference type="InterPro" id="IPR032394">
    <property type="entry name" value="Anoct_dimer"/>
</dbReference>
<comment type="similarity">
    <text evidence="2 8">Belongs to the anoctamin family.</text>
</comment>
<evidence type="ECO:0000256" key="7">
    <source>
        <dbReference type="ARBA" id="ARBA00023180"/>
    </source>
</evidence>
<proteinExistence type="inferred from homology"/>
<feature type="transmembrane region" description="Helical" evidence="8">
    <location>
        <begin position="781"/>
        <end position="803"/>
    </location>
</feature>
<feature type="transmembrane region" description="Helical" evidence="8">
    <location>
        <begin position="474"/>
        <end position="492"/>
    </location>
</feature>
<dbReference type="Pfam" id="PF04547">
    <property type="entry name" value="Anoctamin"/>
    <property type="match status" value="1"/>
</dbReference>
<feature type="transmembrane region" description="Helical" evidence="8">
    <location>
        <begin position="831"/>
        <end position="856"/>
    </location>
</feature>
<keyword evidence="6 8" id="KW-0472">Membrane</keyword>
<keyword evidence="4 8" id="KW-0812">Transmembrane</keyword>
<evidence type="ECO:0000256" key="5">
    <source>
        <dbReference type="ARBA" id="ARBA00022989"/>
    </source>
</evidence>
<feature type="compositionally biased region" description="Basic residues" evidence="9">
    <location>
        <begin position="978"/>
        <end position="993"/>
    </location>
</feature>
<sequence>MAAWLKEIRKEVDGTVSENIPWRSPLTSKNPDLYFRDGKRRIDYVLVYSKSDSKWTEIRLAFLRSLAGLMVEIEVEDCFGKLLGATSTTEPERAIRKHLVPSTSALPPEPSTHALRQGLQKHDTTQGPPSSMDRYRIEALGSEDLFTSDDLVFVKLYAPWHTMGRYAELFRFRKPLIVSDDAMVEGYEHTPCCGCCRCCGSVSSQFPPLRTGYTWPFSTQREYLFDIPPDRDEFFSEVERALVLDYILRRAQCLWDEDEEEEAEAAAAAETEGYESASKDQMMPKYEHHEEGVGKIDLEGWRATRHNLNIGITKLVSDGVFLAAYPLHELSAKMQAVYDQLHAPPMDSPTEKKEVVSDVNNRIMLRRYWASYPSFARRQPLDYIRYYFGEAIAFYFAWLGFYTAWLAPVAVIGVLSFLMGLFGISSDGIIKFVCHTGANTTMCPLCSRPHCLYWNLGSSCLRQKLTHLVDNEGTVFFGVLMALWAIIFLEMWKRKQVSLAFRWNVITLEPVDQPARPEFLALLLKGYDIKLNPVSGDVEPLVPFWRKRIPRLVFSYGVILFAVVLTLACLVGVILYKLAIKIVLYQQANLFVQSTAGIITTLTGSVINLIFIFIMKMIYDRLAVKMTDLELHRTQIEYDNSLTLKLYLLQFVNYYSSVFYIAFIQGTTSALPGSDSIVVQSTGCDQGDCLFELFLQLTIIMVGKQLLNFCQEAIMPVLLRLFNRFKTKRKQSRRAAEIFATDGAKLKPDEQARKRLLACRADYNLLDPGSRPLFNEYLEMMIQYGFITMFVPAFPLAPFFGLLNNILEIRGDAKKFVCQYRRPVIERVKTIGIWFSILIVLSSLAIRTNACIIAFTSKFIDRMVYRYLYRDQFDNFNNFTLSQMETSRFPINTSETYCYYEDYREPPWINSEMPRTLVYYHVLAMKFIFVFVFETIAVLLTSVIAALIPDTPKHIKTQICREAHVTNQIILHAELQHQTKRPSNRRGSFRSRQSRGLQDTVLRDVFDRLAETDAVKQPSTALPMIGFYSFEDEPSPVTSVSRLPEPGTRTTEQDENMPLIGFRVPSNCQ</sequence>
<comment type="caution">
    <text evidence="12">The sequence shown here is derived from an EMBL/GenBank/DDBJ whole genome shotgun (WGS) entry which is preliminary data.</text>
</comment>
<evidence type="ECO:0000256" key="3">
    <source>
        <dbReference type="ARBA" id="ARBA00022475"/>
    </source>
</evidence>
<dbReference type="AlphaFoldDB" id="A0A4E0S3V9"/>
<keyword evidence="7" id="KW-0325">Glycoprotein</keyword>
<evidence type="ECO:0000313" key="12">
    <source>
        <dbReference type="EMBL" id="THD28200.1"/>
    </source>
</evidence>
<evidence type="ECO:0000256" key="9">
    <source>
        <dbReference type="SAM" id="MobiDB-lite"/>
    </source>
</evidence>
<evidence type="ECO:0000259" key="10">
    <source>
        <dbReference type="Pfam" id="PF04547"/>
    </source>
</evidence>
<dbReference type="GO" id="GO:0005254">
    <property type="term" value="F:chloride channel activity"/>
    <property type="evidence" value="ECO:0007669"/>
    <property type="project" value="TreeGrafter"/>
</dbReference>
<feature type="region of interest" description="Disordered" evidence="9">
    <location>
        <begin position="1034"/>
        <end position="1053"/>
    </location>
</feature>
<evidence type="ECO:0000256" key="2">
    <source>
        <dbReference type="ARBA" id="ARBA00009671"/>
    </source>
</evidence>
<evidence type="ECO:0000256" key="6">
    <source>
        <dbReference type="ARBA" id="ARBA00023136"/>
    </source>
</evidence>
<evidence type="ECO:0000259" key="11">
    <source>
        <dbReference type="Pfam" id="PF16178"/>
    </source>
</evidence>
<accession>A0A4E0S3V9</accession>
<feature type="region of interest" description="Disordered" evidence="9">
    <location>
        <begin position="261"/>
        <end position="286"/>
    </location>
</feature>
<protein>
    <recommendedName>
        <fullName evidence="8">Anoctamin</fullName>
    </recommendedName>
</protein>
<dbReference type="EMBL" id="JXXN02000211">
    <property type="protein sequence ID" value="THD28200.1"/>
    <property type="molecule type" value="Genomic_DNA"/>
</dbReference>
<organism evidence="12 13">
    <name type="scientific">Fasciola hepatica</name>
    <name type="common">Liver fluke</name>
    <dbReference type="NCBI Taxonomy" id="6192"/>
    <lineage>
        <taxon>Eukaryota</taxon>
        <taxon>Metazoa</taxon>
        <taxon>Spiralia</taxon>
        <taxon>Lophotrochozoa</taxon>
        <taxon>Platyhelminthes</taxon>
        <taxon>Trematoda</taxon>
        <taxon>Digenea</taxon>
        <taxon>Plagiorchiida</taxon>
        <taxon>Echinostomata</taxon>
        <taxon>Echinostomatoidea</taxon>
        <taxon>Fasciolidae</taxon>
        <taxon>Fasciola</taxon>
    </lineage>
</organism>
<evidence type="ECO:0000256" key="8">
    <source>
        <dbReference type="RuleBase" id="RU280814"/>
    </source>
</evidence>
<dbReference type="Pfam" id="PF16178">
    <property type="entry name" value="Anoct_dimer"/>
    <property type="match status" value="3"/>
</dbReference>
<feature type="region of interest" description="Disordered" evidence="9">
    <location>
        <begin position="101"/>
        <end position="132"/>
    </location>
</feature>
<feature type="domain" description="Anoctamin dimerisation" evidence="11">
    <location>
        <begin position="34"/>
        <end position="77"/>
    </location>
</feature>
<evidence type="ECO:0000256" key="1">
    <source>
        <dbReference type="ARBA" id="ARBA00004651"/>
    </source>
</evidence>
<feature type="domain" description="Anoctamin dimerisation" evidence="11">
    <location>
        <begin position="306"/>
        <end position="381"/>
    </location>
</feature>
<feature type="region of interest" description="Disordered" evidence="9">
    <location>
        <begin position="976"/>
        <end position="995"/>
    </location>
</feature>
<keyword evidence="3" id="KW-1003">Cell membrane</keyword>
<feature type="transmembrane region" description="Helical" evidence="8">
    <location>
        <begin position="553"/>
        <end position="576"/>
    </location>
</feature>
<evidence type="ECO:0000256" key="4">
    <source>
        <dbReference type="ARBA" id="ARBA00022692"/>
    </source>
</evidence>
<keyword evidence="13" id="KW-1185">Reference proteome</keyword>
<gene>
    <name evidence="12" type="ORF">D915_000900</name>
</gene>
<evidence type="ECO:0000313" key="13">
    <source>
        <dbReference type="Proteomes" id="UP000230066"/>
    </source>
</evidence>